<dbReference type="Proteomes" id="UP001219525">
    <property type="component" value="Unassembled WGS sequence"/>
</dbReference>
<evidence type="ECO:0000256" key="1">
    <source>
        <dbReference type="SAM" id="MobiDB-lite"/>
    </source>
</evidence>
<keyword evidence="3" id="KW-1185">Reference proteome</keyword>
<feature type="compositionally biased region" description="Basic residues" evidence="1">
    <location>
        <begin position="66"/>
        <end position="75"/>
    </location>
</feature>
<feature type="region of interest" description="Disordered" evidence="1">
    <location>
        <begin position="1"/>
        <end position="94"/>
    </location>
</feature>
<sequence length="190" mass="20139">MPPRHTRQASDINGSMPPVARRPPPAVQPARRHPFHTCPASRCGPPPVLPPHRAAQKTGSGMAARNGRRAGRRAAGRAAGGGRRAADGGRQEAGGGWRCVMTHAVTSLMIASEFQKIDARHRVGNSSRSQSRRFLVFSSKNEVALGKGRAISGSCNLICAPEQSGSTTAVLPQSAKQLSPELECEKLVLK</sequence>
<dbReference type="AlphaFoldDB" id="A0AAD6VBK8"/>
<protein>
    <submittedName>
        <fullName evidence="2">Uncharacterized protein</fullName>
    </submittedName>
</protein>
<dbReference type="EMBL" id="JARJCW010000044">
    <property type="protein sequence ID" value="KAJ7205200.1"/>
    <property type="molecule type" value="Genomic_DNA"/>
</dbReference>
<proteinExistence type="predicted"/>
<evidence type="ECO:0000313" key="2">
    <source>
        <dbReference type="EMBL" id="KAJ7205200.1"/>
    </source>
</evidence>
<reference evidence="2" key="1">
    <citation type="submission" date="2023-03" db="EMBL/GenBank/DDBJ databases">
        <title>Massive genome expansion in bonnet fungi (Mycena s.s.) driven by repeated elements and novel gene families across ecological guilds.</title>
        <authorList>
            <consortium name="Lawrence Berkeley National Laboratory"/>
            <person name="Harder C.B."/>
            <person name="Miyauchi S."/>
            <person name="Viragh M."/>
            <person name="Kuo A."/>
            <person name="Thoen E."/>
            <person name="Andreopoulos B."/>
            <person name="Lu D."/>
            <person name="Skrede I."/>
            <person name="Drula E."/>
            <person name="Henrissat B."/>
            <person name="Morin E."/>
            <person name="Kohler A."/>
            <person name="Barry K."/>
            <person name="LaButti K."/>
            <person name="Morin E."/>
            <person name="Salamov A."/>
            <person name="Lipzen A."/>
            <person name="Mereny Z."/>
            <person name="Hegedus B."/>
            <person name="Baldrian P."/>
            <person name="Stursova M."/>
            <person name="Weitz H."/>
            <person name="Taylor A."/>
            <person name="Grigoriev I.V."/>
            <person name="Nagy L.G."/>
            <person name="Martin F."/>
            <person name="Kauserud H."/>
        </authorList>
    </citation>
    <scope>NUCLEOTIDE SEQUENCE</scope>
    <source>
        <strain evidence="2">9144</strain>
    </source>
</reference>
<evidence type="ECO:0000313" key="3">
    <source>
        <dbReference type="Proteomes" id="UP001219525"/>
    </source>
</evidence>
<comment type="caution">
    <text evidence="2">The sequence shown here is derived from an EMBL/GenBank/DDBJ whole genome shotgun (WGS) entry which is preliminary data.</text>
</comment>
<name>A0AAD6VBK8_9AGAR</name>
<organism evidence="2 3">
    <name type="scientific">Mycena pura</name>
    <dbReference type="NCBI Taxonomy" id="153505"/>
    <lineage>
        <taxon>Eukaryota</taxon>
        <taxon>Fungi</taxon>
        <taxon>Dikarya</taxon>
        <taxon>Basidiomycota</taxon>
        <taxon>Agaricomycotina</taxon>
        <taxon>Agaricomycetes</taxon>
        <taxon>Agaricomycetidae</taxon>
        <taxon>Agaricales</taxon>
        <taxon>Marasmiineae</taxon>
        <taxon>Mycenaceae</taxon>
        <taxon>Mycena</taxon>
    </lineage>
</organism>
<accession>A0AAD6VBK8</accession>
<gene>
    <name evidence="2" type="ORF">GGX14DRAFT_645025</name>
</gene>